<dbReference type="GO" id="GO:0004852">
    <property type="term" value="F:uroporphyrinogen-III synthase activity"/>
    <property type="evidence" value="ECO:0007669"/>
    <property type="project" value="InterPro"/>
</dbReference>
<dbReference type="GO" id="GO:0006780">
    <property type="term" value="P:uroporphyrinogen III biosynthetic process"/>
    <property type="evidence" value="ECO:0007669"/>
    <property type="project" value="InterPro"/>
</dbReference>
<evidence type="ECO:0000259" key="1">
    <source>
        <dbReference type="Pfam" id="PF02602"/>
    </source>
</evidence>
<dbReference type="RefSeq" id="WP_089711308.1">
    <property type="nucleotide sequence ID" value="NZ_FMAR01000005.1"/>
</dbReference>
<dbReference type="InterPro" id="IPR039793">
    <property type="entry name" value="UROS/Hem4"/>
</dbReference>
<dbReference type="AlphaFoldDB" id="A0A1C4D639"/>
<gene>
    <name evidence="2" type="ORF">GA0116948_10584</name>
</gene>
<protein>
    <submittedName>
        <fullName evidence="2">Uroporphyrinogen-III synthase</fullName>
    </submittedName>
</protein>
<sequence length="235" mass="25367">MLNKPFRILSTKVLSPGVAGLATRAGVQLDMLDFIDISLLADEAVAGIVAAIPAHALLVFTSANAARAFAHITPPHHHWQIACLEGATRAALPEQATVVLTAPHADALATQLLEFPALKEVYYLCGDQRRDTIPTRLRENGIHVSERIVYHNTATPQKINNHYDALLFFSPTAVKSFFSVNALPSTTRCFAIGHTTGAALQATTHNDIITADNPAAATLLQMAIDHLEHHYNSNA</sequence>
<dbReference type="Pfam" id="PF02602">
    <property type="entry name" value="HEM4"/>
    <property type="match status" value="1"/>
</dbReference>
<dbReference type="Gene3D" id="3.40.50.10090">
    <property type="match status" value="2"/>
</dbReference>
<dbReference type="InterPro" id="IPR036108">
    <property type="entry name" value="4pyrrol_syn_uPrphyn_synt_sf"/>
</dbReference>
<dbReference type="CDD" id="cd06578">
    <property type="entry name" value="HemD"/>
    <property type="match status" value="1"/>
</dbReference>
<dbReference type="InterPro" id="IPR003754">
    <property type="entry name" value="4pyrrol_synth_uPrphyn_synth"/>
</dbReference>
<evidence type="ECO:0000313" key="3">
    <source>
        <dbReference type="Proteomes" id="UP000242818"/>
    </source>
</evidence>
<reference evidence="2 3" key="1">
    <citation type="submission" date="2016-08" db="EMBL/GenBank/DDBJ databases">
        <authorList>
            <person name="Seilhamer J.J."/>
        </authorList>
    </citation>
    <scope>NUCLEOTIDE SEQUENCE [LARGE SCALE GENOMIC DNA]</scope>
    <source>
        <strain evidence="2 3">A37T2</strain>
    </source>
</reference>
<accession>A0A1C4D639</accession>
<evidence type="ECO:0000313" key="2">
    <source>
        <dbReference type="EMBL" id="SCC26670.1"/>
    </source>
</evidence>
<dbReference type="PANTHER" id="PTHR12390:SF0">
    <property type="entry name" value="UROPORPHYRINOGEN-III SYNTHASE"/>
    <property type="match status" value="1"/>
</dbReference>
<dbReference type="Proteomes" id="UP000242818">
    <property type="component" value="Unassembled WGS sequence"/>
</dbReference>
<organism evidence="2 3">
    <name type="scientific">Chitinophaga costaii</name>
    <dbReference type="NCBI Taxonomy" id="1335309"/>
    <lineage>
        <taxon>Bacteria</taxon>
        <taxon>Pseudomonadati</taxon>
        <taxon>Bacteroidota</taxon>
        <taxon>Chitinophagia</taxon>
        <taxon>Chitinophagales</taxon>
        <taxon>Chitinophagaceae</taxon>
        <taxon>Chitinophaga</taxon>
    </lineage>
</organism>
<keyword evidence="3" id="KW-1185">Reference proteome</keyword>
<feature type="domain" description="Tetrapyrrole biosynthesis uroporphyrinogen III synthase" evidence="1">
    <location>
        <begin position="42"/>
        <end position="220"/>
    </location>
</feature>
<dbReference type="PANTHER" id="PTHR12390">
    <property type="entry name" value="UROPORPHYRINOGEN III SYNTHASE"/>
    <property type="match status" value="1"/>
</dbReference>
<dbReference type="SUPFAM" id="SSF69618">
    <property type="entry name" value="HemD-like"/>
    <property type="match status" value="1"/>
</dbReference>
<proteinExistence type="predicted"/>
<name>A0A1C4D639_9BACT</name>
<dbReference type="STRING" id="1335309.GA0116948_10584"/>
<dbReference type="OrthoDB" id="1523900at2"/>
<dbReference type="GO" id="GO:0005829">
    <property type="term" value="C:cytosol"/>
    <property type="evidence" value="ECO:0007669"/>
    <property type="project" value="TreeGrafter"/>
</dbReference>
<dbReference type="EMBL" id="FMAR01000005">
    <property type="protein sequence ID" value="SCC26670.1"/>
    <property type="molecule type" value="Genomic_DNA"/>
</dbReference>